<keyword evidence="3" id="KW-0812">Transmembrane</keyword>
<protein>
    <recommendedName>
        <fullName evidence="4">Thioredoxin domain-containing protein</fullName>
    </recommendedName>
</protein>
<dbReference type="PROSITE" id="PS51352">
    <property type="entry name" value="THIOREDOXIN_2"/>
    <property type="match status" value="2"/>
</dbReference>
<reference evidence="6" key="1">
    <citation type="journal article" date="2014" name="Proc. Natl. Acad. Sci. U.S.A.">
        <title>Extensive sampling of basidiomycete genomes demonstrates inadequacy of the white-rot/brown-rot paradigm for wood decay fungi.</title>
        <authorList>
            <person name="Riley R."/>
            <person name="Salamov A.A."/>
            <person name="Brown D.W."/>
            <person name="Nagy L.G."/>
            <person name="Floudas D."/>
            <person name="Held B.W."/>
            <person name="Levasseur A."/>
            <person name="Lombard V."/>
            <person name="Morin E."/>
            <person name="Otillar R."/>
            <person name="Lindquist E.A."/>
            <person name="Sun H."/>
            <person name="LaButti K.M."/>
            <person name="Schmutz J."/>
            <person name="Jabbour D."/>
            <person name="Luo H."/>
            <person name="Baker S.E."/>
            <person name="Pisabarro A.G."/>
            <person name="Walton J.D."/>
            <person name="Blanchette R.A."/>
            <person name="Henrissat B."/>
            <person name="Martin F."/>
            <person name="Cullen D."/>
            <person name="Hibbett D.S."/>
            <person name="Grigoriev I.V."/>
        </authorList>
    </citation>
    <scope>NUCLEOTIDE SEQUENCE [LARGE SCALE GENOMIC DNA]</scope>
    <source>
        <strain evidence="6">PC15</strain>
    </source>
</reference>
<feature type="domain" description="Thioredoxin" evidence="4">
    <location>
        <begin position="11"/>
        <end position="134"/>
    </location>
</feature>
<feature type="domain" description="Thioredoxin" evidence="4">
    <location>
        <begin position="146"/>
        <end position="267"/>
    </location>
</feature>
<evidence type="ECO:0000256" key="2">
    <source>
        <dbReference type="ARBA" id="ARBA00022729"/>
    </source>
</evidence>
<proteinExistence type="inferred from homology"/>
<dbReference type="EMBL" id="KL198007">
    <property type="protein sequence ID" value="KDQ28857.1"/>
    <property type="molecule type" value="Genomic_DNA"/>
</dbReference>
<dbReference type="PANTHER" id="PTHR45672">
    <property type="entry name" value="PROTEIN DISULFIDE-ISOMERASE C17H9.14C-RELATED"/>
    <property type="match status" value="1"/>
</dbReference>
<dbReference type="STRING" id="1137138.A0A067NXK3"/>
<evidence type="ECO:0000259" key="4">
    <source>
        <dbReference type="PROSITE" id="PS51352"/>
    </source>
</evidence>
<dbReference type="VEuPathDB" id="FungiDB:PLEOSDRAFT_61361"/>
<dbReference type="FunCoup" id="A0A067NXK3">
    <property type="interactions" value="271"/>
</dbReference>
<evidence type="ECO:0000256" key="1">
    <source>
        <dbReference type="ARBA" id="ARBA00006347"/>
    </source>
</evidence>
<dbReference type="InterPro" id="IPR017937">
    <property type="entry name" value="Thioredoxin_CS"/>
</dbReference>
<keyword evidence="3" id="KW-0472">Membrane</keyword>
<organism evidence="5 6">
    <name type="scientific">Pleurotus ostreatus (strain PC15)</name>
    <name type="common">Oyster mushroom</name>
    <dbReference type="NCBI Taxonomy" id="1137138"/>
    <lineage>
        <taxon>Eukaryota</taxon>
        <taxon>Fungi</taxon>
        <taxon>Dikarya</taxon>
        <taxon>Basidiomycota</taxon>
        <taxon>Agaricomycotina</taxon>
        <taxon>Agaricomycetes</taxon>
        <taxon>Agaricomycetidae</taxon>
        <taxon>Agaricales</taxon>
        <taxon>Pleurotineae</taxon>
        <taxon>Pleurotaceae</taxon>
        <taxon>Pleurotus</taxon>
    </lineage>
</organism>
<keyword evidence="2" id="KW-0732">Signal</keyword>
<dbReference type="OrthoDB" id="72053at2759"/>
<evidence type="ECO:0000313" key="5">
    <source>
        <dbReference type="EMBL" id="KDQ28857.1"/>
    </source>
</evidence>
<dbReference type="InterPro" id="IPR013766">
    <property type="entry name" value="Thioredoxin_domain"/>
</dbReference>
<dbReference type="CDD" id="cd02961">
    <property type="entry name" value="PDI_a_family"/>
    <property type="match status" value="2"/>
</dbReference>
<dbReference type="InterPro" id="IPR051063">
    <property type="entry name" value="PDI"/>
</dbReference>
<dbReference type="InParanoid" id="A0A067NXK3"/>
<dbReference type="PANTHER" id="PTHR45672:SF3">
    <property type="entry name" value="THIOREDOXIN DOMAIN-CONTAINING PROTEIN 5"/>
    <property type="match status" value="1"/>
</dbReference>
<dbReference type="PROSITE" id="PS00194">
    <property type="entry name" value="THIOREDOXIN_1"/>
    <property type="match status" value="1"/>
</dbReference>
<feature type="transmembrane region" description="Helical" evidence="3">
    <location>
        <begin position="541"/>
        <end position="560"/>
    </location>
</feature>
<dbReference type="Proteomes" id="UP000027073">
    <property type="component" value="Unassembled WGS sequence"/>
</dbReference>
<accession>A0A067NXK3</accession>
<dbReference type="GO" id="GO:0003756">
    <property type="term" value="F:protein disulfide isomerase activity"/>
    <property type="evidence" value="ECO:0007669"/>
    <property type="project" value="TreeGrafter"/>
</dbReference>
<dbReference type="HOGENOM" id="CLU_021868_1_1_1"/>
<name>A0A067NXK3_PLEO1</name>
<sequence>MQWSFLKDLPLSVLIATLAFTAALPIKAALLTPDNFNDTVAKGVWLIEHFSPYCHHCRDFAPTWERLAKDVESNPNPGIHLAQVDCAAYGDLCDEHNVKGYPQMNIYQDGEYKEYYKGVRDYDLLTAYIAKHAKPSTSAGPQTHVAAPVEPEEPVKLLGTTGRVIELNEQNFESVVSEGPTFIKFFAPWCGHCKKLAPSWTQLAKHMQDKINIAEVNCDEHGALCKSQGVEGYPMLAFYPTGVASKAEYSQGRKLDQLKAFAEKASAPALQPIHATALADKVADNSVIYLLLLHDSNPELLKTMGNIAQVLLGSPPVYSTTAPELYEKYKVPSWAPWAILAFKDHDASWPTSQFLGPPSHDANSIKTSVTPWLLSNRLPTTAELTQDSFQGIMNAPHSPLVVIAAVNKANSAKVAEKLRNIGSKWRVKLRAHDTASAGNRDVVFASMDAERWKDWMKSMYSIKASDDGEVPVVIADHKNLIYYDVDENSQPLKLTSASLFTAIDSVHKNKLAYKHSENAVERIARYLNGKMMSLEHFVKTHPYYTITIVVGSMVALFLWLKRLVADDVYDIREQGQLRKGDRLD</sequence>
<dbReference type="InterPro" id="IPR036249">
    <property type="entry name" value="Thioredoxin-like_sf"/>
</dbReference>
<dbReference type="GO" id="GO:0006457">
    <property type="term" value="P:protein folding"/>
    <property type="evidence" value="ECO:0007669"/>
    <property type="project" value="TreeGrafter"/>
</dbReference>
<dbReference type="SUPFAM" id="SSF52833">
    <property type="entry name" value="Thioredoxin-like"/>
    <property type="match status" value="2"/>
</dbReference>
<evidence type="ECO:0000313" key="6">
    <source>
        <dbReference type="Proteomes" id="UP000027073"/>
    </source>
</evidence>
<dbReference type="GO" id="GO:0005783">
    <property type="term" value="C:endoplasmic reticulum"/>
    <property type="evidence" value="ECO:0007669"/>
    <property type="project" value="TreeGrafter"/>
</dbReference>
<dbReference type="Gene3D" id="3.40.30.10">
    <property type="entry name" value="Glutaredoxin"/>
    <property type="match status" value="3"/>
</dbReference>
<dbReference type="AlphaFoldDB" id="A0A067NXK3"/>
<keyword evidence="3" id="KW-1133">Transmembrane helix</keyword>
<dbReference type="Pfam" id="PF00085">
    <property type="entry name" value="Thioredoxin"/>
    <property type="match status" value="2"/>
</dbReference>
<comment type="similarity">
    <text evidence="1">Belongs to the protein disulfide isomerase family.</text>
</comment>
<gene>
    <name evidence="5" type="ORF">PLEOSDRAFT_61361</name>
</gene>
<evidence type="ECO:0000256" key="3">
    <source>
        <dbReference type="SAM" id="Phobius"/>
    </source>
</evidence>